<dbReference type="EMBL" id="BARW01020703">
    <property type="protein sequence ID" value="GAI94721.1"/>
    <property type="molecule type" value="Genomic_DNA"/>
</dbReference>
<dbReference type="AlphaFoldDB" id="X1TTL1"/>
<comment type="caution">
    <text evidence="1">The sequence shown here is derived from an EMBL/GenBank/DDBJ whole genome shotgun (WGS) entry which is preliminary data.</text>
</comment>
<dbReference type="Gene3D" id="3.40.50.10320">
    <property type="entry name" value="LmbE-like"/>
    <property type="match status" value="1"/>
</dbReference>
<dbReference type="InterPro" id="IPR003737">
    <property type="entry name" value="GlcNAc_PI_deacetylase-related"/>
</dbReference>
<dbReference type="SUPFAM" id="SSF102588">
    <property type="entry name" value="LmbE-like"/>
    <property type="match status" value="1"/>
</dbReference>
<sequence>MKNILIIAAHPDDEILGCGGTIARLNKEGYKITTLILGEGISSRDNVRDVKKREKNILELKEEAKRANAILGIKEVFFHNFPDNRFDTIPLLDIVKVIEKIEKNVKPEIIFTHYEKDLNIDHRITYRAVITATRPLKEETVKEIYSFEIPSSTEWSYPLSFSPNMFYDISET</sequence>
<gene>
    <name evidence="1" type="ORF">S12H4_34924</name>
</gene>
<dbReference type="PANTHER" id="PTHR12993">
    <property type="entry name" value="N-ACETYLGLUCOSAMINYL-PHOSPHATIDYLINOSITOL DE-N-ACETYLASE-RELATED"/>
    <property type="match status" value="1"/>
</dbReference>
<evidence type="ECO:0008006" key="2">
    <source>
        <dbReference type="Google" id="ProtNLM"/>
    </source>
</evidence>
<feature type="non-terminal residue" evidence="1">
    <location>
        <position position="172"/>
    </location>
</feature>
<proteinExistence type="predicted"/>
<dbReference type="Pfam" id="PF02585">
    <property type="entry name" value="PIG-L"/>
    <property type="match status" value="1"/>
</dbReference>
<reference evidence="1" key="1">
    <citation type="journal article" date="2014" name="Front. Microbiol.">
        <title>High frequency of phylogenetically diverse reductive dehalogenase-homologous genes in deep subseafloor sedimentary metagenomes.</title>
        <authorList>
            <person name="Kawai M."/>
            <person name="Futagami T."/>
            <person name="Toyoda A."/>
            <person name="Takaki Y."/>
            <person name="Nishi S."/>
            <person name="Hori S."/>
            <person name="Arai W."/>
            <person name="Tsubouchi T."/>
            <person name="Morono Y."/>
            <person name="Uchiyama I."/>
            <person name="Ito T."/>
            <person name="Fujiyama A."/>
            <person name="Inagaki F."/>
            <person name="Takami H."/>
        </authorList>
    </citation>
    <scope>NUCLEOTIDE SEQUENCE</scope>
    <source>
        <strain evidence="1">Expedition CK06-06</strain>
    </source>
</reference>
<dbReference type="InterPro" id="IPR024078">
    <property type="entry name" value="LmbE-like_dom_sf"/>
</dbReference>
<evidence type="ECO:0000313" key="1">
    <source>
        <dbReference type="EMBL" id="GAI94721.1"/>
    </source>
</evidence>
<name>X1TTL1_9ZZZZ</name>
<dbReference type="PANTHER" id="PTHR12993:SF11">
    <property type="entry name" value="N-ACETYLGLUCOSAMINYL-PHOSPHATIDYLINOSITOL DE-N-ACETYLASE"/>
    <property type="match status" value="1"/>
</dbReference>
<organism evidence="1">
    <name type="scientific">marine sediment metagenome</name>
    <dbReference type="NCBI Taxonomy" id="412755"/>
    <lineage>
        <taxon>unclassified sequences</taxon>
        <taxon>metagenomes</taxon>
        <taxon>ecological metagenomes</taxon>
    </lineage>
</organism>
<protein>
    <recommendedName>
        <fullName evidence="2">GlcNAc-PI de-N-acetylase</fullName>
    </recommendedName>
</protein>
<dbReference type="GO" id="GO:0016811">
    <property type="term" value="F:hydrolase activity, acting on carbon-nitrogen (but not peptide) bonds, in linear amides"/>
    <property type="evidence" value="ECO:0007669"/>
    <property type="project" value="TreeGrafter"/>
</dbReference>
<accession>X1TTL1</accession>